<sequence>MSGANQLTEEIRQTIAKIADFLIPEYGEKPAASDVGVHKEILDKVFSVRPDLVPDFMRGVHFVDGKDISEAMNALCNEDRRAFDAITNVVSGGYLLSERVREVIGYPGQEPAPYDPYETPEYMTNGMLARVARRGSIYRPTPSVEAQKEE</sequence>
<evidence type="ECO:0000313" key="2">
    <source>
        <dbReference type="Proteomes" id="UP000018211"/>
    </source>
</evidence>
<accession>A0AAV2VZA4</accession>
<dbReference type="RefSeq" id="WP_022592228.1">
    <property type="nucleotide sequence ID" value="NZ_LK391965.1"/>
</dbReference>
<reference evidence="1 2" key="1">
    <citation type="journal article" date="2013" name="ISME J.">
        <title>Comparative genomics of pathogenic lineages of Vibrio nigripulchritudo identifies virulence-associated traits.</title>
        <authorList>
            <person name="Goudenege D."/>
            <person name="Labreuche Y."/>
            <person name="Krin E."/>
            <person name="Ansquer D."/>
            <person name="Mangenot S."/>
            <person name="Calteau A."/>
            <person name="Medigue C."/>
            <person name="Mazel D."/>
            <person name="Polz M.F."/>
            <person name="Le Roux F."/>
        </authorList>
    </citation>
    <scope>NUCLEOTIDE SEQUENCE [LARGE SCALE GENOMIC DNA]</scope>
    <source>
        <strain evidence="1 2">SOn1</strain>
    </source>
</reference>
<proteinExistence type="predicted"/>
<comment type="caution">
    <text evidence="1">The sequence shown here is derived from an EMBL/GenBank/DDBJ whole genome shotgun (WGS) entry which is preliminary data.</text>
</comment>
<gene>
    <name evidence="1" type="ORF">VIBNISOn1_970132</name>
</gene>
<dbReference type="EMBL" id="CAOF01000194">
    <property type="protein sequence ID" value="CCO50108.1"/>
    <property type="molecule type" value="Genomic_DNA"/>
</dbReference>
<evidence type="ECO:0000313" key="1">
    <source>
        <dbReference type="EMBL" id="CCO50108.1"/>
    </source>
</evidence>
<dbReference type="Proteomes" id="UP000018211">
    <property type="component" value="Unassembled WGS sequence"/>
</dbReference>
<protein>
    <submittedName>
        <fullName evidence="1">Uncharacterized protein</fullName>
    </submittedName>
</protein>
<organism evidence="1 2">
    <name type="scientific">Vibrio nigripulchritudo SOn1</name>
    <dbReference type="NCBI Taxonomy" id="1238450"/>
    <lineage>
        <taxon>Bacteria</taxon>
        <taxon>Pseudomonadati</taxon>
        <taxon>Pseudomonadota</taxon>
        <taxon>Gammaproteobacteria</taxon>
        <taxon>Vibrionales</taxon>
        <taxon>Vibrionaceae</taxon>
        <taxon>Vibrio</taxon>
    </lineage>
</organism>
<name>A0AAV2VZA4_9VIBR</name>
<dbReference type="AlphaFoldDB" id="A0AAV2VZA4"/>